<dbReference type="InterPro" id="IPR037233">
    <property type="entry name" value="CcmK-like_sf"/>
</dbReference>
<dbReference type="Gene3D" id="3.30.70.1710">
    <property type="match status" value="2"/>
</dbReference>
<evidence type="ECO:0000259" key="4">
    <source>
        <dbReference type="PROSITE" id="PS51930"/>
    </source>
</evidence>
<evidence type="ECO:0000313" key="9">
    <source>
        <dbReference type="Proteomes" id="UP000196386"/>
    </source>
</evidence>
<dbReference type="CDD" id="cd07053">
    <property type="entry name" value="BMC_PduT_repeat1"/>
    <property type="match status" value="1"/>
</dbReference>
<dbReference type="PIRSF" id="PIRSF034834">
    <property type="entry name" value="PduT"/>
    <property type="match status" value="1"/>
</dbReference>
<dbReference type="SUPFAM" id="SSF143414">
    <property type="entry name" value="CcmK-like"/>
    <property type="match status" value="2"/>
</dbReference>
<dbReference type="Proteomes" id="UP000260828">
    <property type="component" value="Unassembled WGS sequence"/>
</dbReference>
<dbReference type="Pfam" id="PF00936">
    <property type="entry name" value="BMC"/>
    <property type="match status" value="2"/>
</dbReference>
<dbReference type="PANTHER" id="PTHR33941">
    <property type="entry name" value="PROPANEDIOL UTILIZATION PROTEIN PDUA"/>
    <property type="match status" value="1"/>
</dbReference>
<evidence type="ECO:0000256" key="3">
    <source>
        <dbReference type="PROSITE-ProRule" id="PRU01278"/>
    </source>
</evidence>
<dbReference type="AlphaFoldDB" id="A0A174LBQ1"/>
<reference evidence="6" key="3">
    <citation type="journal article" date="2018" name="BMC Genomics">
        <title>Whole genome sequencing and function prediction of 133 gut anaerobes isolated from chicken caecum in pure cultures.</title>
        <authorList>
            <person name="Medvecky M."/>
            <person name="Cejkova D."/>
            <person name="Polansky O."/>
            <person name="Karasova D."/>
            <person name="Kubasova T."/>
            <person name="Cizek A."/>
            <person name="Rychlik I."/>
        </authorList>
    </citation>
    <scope>NUCLEOTIDE SEQUENCE</scope>
    <source>
        <strain evidence="6">An175</strain>
    </source>
</reference>
<dbReference type="Proteomes" id="UP000095765">
    <property type="component" value="Unassembled WGS sequence"/>
</dbReference>
<evidence type="ECO:0000313" key="6">
    <source>
        <dbReference type="EMBL" id="OUP70224.1"/>
    </source>
</evidence>
<dbReference type="InterPro" id="IPR044872">
    <property type="entry name" value="CcmK/CsoS1_BMC"/>
</dbReference>
<evidence type="ECO:0000256" key="1">
    <source>
        <dbReference type="ARBA" id="ARBA00024322"/>
    </source>
</evidence>
<accession>A0A174LBQ1</accession>
<dbReference type="InterPro" id="IPR000249">
    <property type="entry name" value="BMC_dom"/>
</dbReference>
<dbReference type="EMBL" id="QVME01000002">
    <property type="protein sequence ID" value="RGE68809.1"/>
    <property type="molecule type" value="Genomic_DNA"/>
</dbReference>
<dbReference type="GO" id="GO:0031469">
    <property type="term" value="C:bacterial microcompartment"/>
    <property type="evidence" value="ECO:0007669"/>
    <property type="project" value="UniProtKB-SubCell"/>
</dbReference>
<organism evidence="5 8">
    <name type="scientific">Anaerotruncus colihominis</name>
    <dbReference type="NCBI Taxonomy" id="169435"/>
    <lineage>
        <taxon>Bacteria</taxon>
        <taxon>Bacillati</taxon>
        <taxon>Bacillota</taxon>
        <taxon>Clostridia</taxon>
        <taxon>Eubacteriales</taxon>
        <taxon>Oscillospiraceae</taxon>
        <taxon>Anaerotruncus</taxon>
    </lineage>
</organism>
<dbReference type="InterPro" id="IPR050575">
    <property type="entry name" value="BMC_shell"/>
</dbReference>
<evidence type="ECO:0000313" key="7">
    <source>
        <dbReference type="EMBL" id="RGE68809.1"/>
    </source>
</evidence>
<reference evidence="7 10" key="4">
    <citation type="submission" date="2018-08" db="EMBL/GenBank/DDBJ databases">
        <title>A genome reference for cultivated species of the human gut microbiota.</title>
        <authorList>
            <person name="Zou Y."/>
            <person name="Xue W."/>
            <person name="Luo G."/>
        </authorList>
    </citation>
    <scope>NUCLEOTIDE SEQUENCE [LARGE SCALE GENOMIC DNA]</scope>
    <source>
        <strain evidence="7 10">TF05-12AC</strain>
    </source>
</reference>
<dbReference type="RefSeq" id="WP_006874476.1">
    <property type="nucleotide sequence ID" value="NZ_CABIWA010000002.1"/>
</dbReference>
<proteinExistence type="inferred from homology"/>
<dbReference type="Proteomes" id="UP000196386">
    <property type="component" value="Unassembled WGS sequence"/>
</dbReference>
<evidence type="ECO:0000313" key="10">
    <source>
        <dbReference type="Proteomes" id="UP000260828"/>
    </source>
</evidence>
<dbReference type="CDD" id="cd07054">
    <property type="entry name" value="BMC_PduT_repeat2"/>
    <property type="match status" value="1"/>
</dbReference>
<feature type="domain" description="BMC" evidence="4">
    <location>
        <begin position="95"/>
        <end position="181"/>
    </location>
</feature>
<reference evidence="5 8" key="1">
    <citation type="submission" date="2015-09" db="EMBL/GenBank/DDBJ databases">
        <authorList>
            <consortium name="Pathogen Informatics"/>
        </authorList>
    </citation>
    <scope>NUCLEOTIDE SEQUENCE [LARGE SCALE GENOMIC DNA]</scope>
    <source>
        <strain evidence="5 8">2789STDY5834939</strain>
    </source>
</reference>
<gene>
    <name evidence="5" type="primary">ccmK1</name>
    <name evidence="6" type="ORF">B5F11_06200</name>
    <name evidence="7" type="ORF">DXC40_05820</name>
    <name evidence="5" type="ORF">ERS852551_00049</name>
</gene>
<sequence>MNALGMIELTSIPAGVQAGDAMLKAAAVELVTAQPVCAGKYIVLVTGEAAAVRESVEAGKLSGGEKLVDSMFVANIHPQVPRAINACTEIGRVASVGVIEVFSLCAAVLAADAAAKAADVRLMEVRLGRGLGGKSFIALTGEIASVQAAIDAARAVEGTAGLMNDSVVIPAPHPDMIRSLY</sequence>
<protein>
    <submittedName>
        <fullName evidence="7">BMC domain-containing protein</fullName>
    </submittedName>
    <submittedName>
        <fullName evidence="5">Carbon dioxide-concentrating mechanism protein CcmK homolog 1</fullName>
    </submittedName>
    <submittedName>
        <fullName evidence="6">Propanediol utilization protein</fullName>
    </submittedName>
</protein>
<dbReference type="OrthoDB" id="9791973at2"/>
<comment type="subcellular location">
    <subcellularLocation>
        <location evidence="1">Bacterial microcompartment</location>
    </subcellularLocation>
</comment>
<reference evidence="9" key="2">
    <citation type="submission" date="2017-04" db="EMBL/GenBank/DDBJ databases">
        <title>Function of individual gut microbiota members based on whole genome sequencing of pure cultures obtained from chicken caecum.</title>
        <authorList>
            <person name="Medvecky M."/>
            <person name="Cejkova D."/>
            <person name="Polansky O."/>
            <person name="Karasova D."/>
            <person name="Kubasova T."/>
            <person name="Cizek A."/>
            <person name="Rychlik I."/>
        </authorList>
    </citation>
    <scope>NUCLEOTIDE SEQUENCE [LARGE SCALE GENOMIC DNA]</scope>
    <source>
        <strain evidence="9">An175</strain>
    </source>
</reference>
<dbReference type="EMBL" id="CZBE01000001">
    <property type="protein sequence ID" value="CUP19588.1"/>
    <property type="molecule type" value="Genomic_DNA"/>
</dbReference>
<dbReference type="InterPro" id="IPR011238">
    <property type="entry name" value="Micro_shell_prot_PduT"/>
</dbReference>
<evidence type="ECO:0000256" key="2">
    <source>
        <dbReference type="ARBA" id="ARBA00024446"/>
    </source>
</evidence>
<evidence type="ECO:0000313" key="8">
    <source>
        <dbReference type="Proteomes" id="UP000095765"/>
    </source>
</evidence>
<dbReference type="SMART" id="SM00877">
    <property type="entry name" value="BMC"/>
    <property type="match status" value="2"/>
</dbReference>
<dbReference type="PANTHER" id="PTHR33941:SF11">
    <property type="entry name" value="BACTERIAL MICROCOMPARTMENT SHELL PROTEIN PDUJ"/>
    <property type="match status" value="1"/>
</dbReference>
<keyword evidence="2" id="KW-1283">Bacterial microcompartment</keyword>
<evidence type="ECO:0000313" key="5">
    <source>
        <dbReference type="EMBL" id="CUP19588.1"/>
    </source>
</evidence>
<name>A0A174LBQ1_9FIRM</name>
<dbReference type="EMBL" id="NFKP01000005">
    <property type="protein sequence ID" value="OUP70224.1"/>
    <property type="molecule type" value="Genomic_DNA"/>
</dbReference>
<dbReference type="PROSITE" id="PS51930">
    <property type="entry name" value="BMC_2"/>
    <property type="match status" value="2"/>
</dbReference>
<comment type="similarity">
    <text evidence="3">Belongs to the bacterial microcompartments protein family.</text>
</comment>
<feature type="domain" description="BMC" evidence="4">
    <location>
        <begin position="3"/>
        <end position="85"/>
    </location>
</feature>